<name>A0ABQ7ED77_BRACR</name>
<evidence type="ECO:0000313" key="3">
    <source>
        <dbReference type="Proteomes" id="UP000266723"/>
    </source>
</evidence>
<keyword evidence="3" id="KW-1185">Reference proteome</keyword>
<evidence type="ECO:0000313" key="2">
    <source>
        <dbReference type="EMBL" id="KAF3594826.1"/>
    </source>
</evidence>
<feature type="transmembrane region" description="Helical" evidence="1">
    <location>
        <begin position="86"/>
        <end position="109"/>
    </location>
</feature>
<keyword evidence="1" id="KW-0812">Transmembrane</keyword>
<accession>A0ABQ7ED77</accession>
<proteinExistence type="predicted"/>
<keyword evidence="1" id="KW-0472">Membrane</keyword>
<keyword evidence="1" id="KW-1133">Transmembrane helix</keyword>
<gene>
    <name evidence="2" type="ORF">DY000_02020977</name>
</gene>
<dbReference type="Proteomes" id="UP000266723">
    <property type="component" value="Unassembled WGS sequence"/>
</dbReference>
<comment type="caution">
    <text evidence="2">The sequence shown here is derived from an EMBL/GenBank/DDBJ whole genome shotgun (WGS) entry which is preliminary data.</text>
</comment>
<protein>
    <submittedName>
        <fullName evidence="2">Uncharacterized protein</fullName>
    </submittedName>
</protein>
<organism evidence="2 3">
    <name type="scientific">Brassica cretica</name>
    <name type="common">Mustard</name>
    <dbReference type="NCBI Taxonomy" id="69181"/>
    <lineage>
        <taxon>Eukaryota</taxon>
        <taxon>Viridiplantae</taxon>
        <taxon>Streptophyta</taxon>
        <taxon>Embryophyta</taxon>
        <taxon>Tracheophyta</taxon>
        <taxon>Spermatophyta</taxon>
        <taxon>Magnoliopsida</taxon>
        <taxon>eudicotyledons</taxon>
        <taxon>Gunneridae</taxon>
        <taxon>Pentapetalae</taxon>
        <taxon>rosids</taxon>
        <taxon>malvids</taxon>
        <taxon>Brassicales</taxon>
        <taxon>Brassicaceae</taxon>
        <taxon>Brassiceae</taxon>
        <taxon>Brassica</taxon>
    </lineage>
</organism>
<reference evidence="2 3" key="1">
    <citation type="journal article" date="2020" name="BMC Genomics">
        <title>Intraspecific diversification of the crop wild relative Brassica cretica Lam. using demographic model selection.</title>
        <authorList>
            <person name="Kioukis A."/>
            <person name="Michalopoulou V.A."/>
            <person name="Briers L."/>
            <person name="Pirintsos S."/>
            <person name="Studholme D.J."/>
            <person name="Pavlidis P."/>
            <person name="Sarris P.F."/>
        </authorList>
    </citation>
    <scope>NUCLEOTIDE SEQUENCE [LARGE SCALE GENOMIC DNA]</scope>
    <source>
        <strain evidence="3">cv. PFS-1207/04</strain>
    </source>
</reference>
<sequence length="145" mass="16089">MLLKSILVFEIKLLGDPACCLLEARFFTCSSSYTSSLEMELGAFIRVGRHVDPLCFTSSLGIDINWWAFAFELVDPIFVQSVETQAVLVSTWEILGGSIVIVFVAWAVIYDRDGLYSLDFHTGNIRVSEFGTATIGVDKGPRELL</sequence>
<evidence type="ECO:0000256" key="1">
    <source>
        <dbReference type="SAM" id="Phobius"/>
    </source>
</evidence>
<dbReference type="EMBL" id="QGKV02000299">
    <property type="protein sequence ID" value="KAF3594826.1"/>
    <property type="molecule type" value="Genomic_DNA"/>
</dbReference>